<dbReference type="RefSeq" id="WP_113619937.1">
    <property type="nucleotide sequence ID" value="NZ_QFFJ01000003.1"/>
</dbReference>
<keyword evidence="2" id="KW-1185">Reference proteome</keyword>
<gene>
    <name evidence="1" type="ORF">DF182_31815</name>
</gene>
<reference evidence="1 2" key="1">
    <citation type="submission" date="2018-05" db="EMBL/GenBank/DDBJ databases">
        <title>Chitinophaga sp. K3CV102501T nov., isolated from isolated from a monsoon evergreen broad-leaved forest soil.</title>
        <authorList>
            <person name="Lv Y."/>
        </authorList>
    </citation>
    <scope>NUCLEOTIDE SEQUENCE [LARGE SCALE GENOMIC DNA]</scope>
    <source>
        <strain evidence="1 2">GDMCC 1.1325</strain>
    </source>
</reference>
<comment type="caution">
    <text evidence="1">The sequence shown here is derived from an EMBL/GenBank/DDBJ whole genome shotgun (WGS) entry which is preliminary data.</text>
</comment>
<name>A0A365XPN8_9BACT</name>
<dbReference type="EMBL" id="QFFJ01000003">
    <property type="protein sequence ID" value="RBL88110.1"/>
    <property type="molecule type" value="Genomic_DNA"/>
</dbReference>
<dbReference type="OrthoDB" id="696332at2"/>
<dbReference type="AlphaFoldDB" id="A0A365XPN8"/>
<organism evidence="1 2">
    <name type="scientific">Chitinophaga flava</name>
    <dbReference type="NCBI Taxonomy" id="2259036"/>
    <lineage>
        <taxon>Bacteria</taxon>
        <taxon>Pseudomonadati</taxon>
        <taxon>Bacteroidota</taxon>
        <taxon>Chitinophagia</taxon>
        <taxon>Chitinophagales</taxon>
        <taxon>Chitinophagaceae</taxon>
        <taxon>Chitinophaga</taxon>
    </lineage>
</organism>
<evidence type="ECO:0000313" key="2">
    <source>
        <dbReference type="Proteomes" id="UP000253410"/>
    </source>
</evidence>
<protein>
    <submittedName>
        <fullName evidence="1">Uncharacterized protein</fullName>
    </submittedName>
</protein>
<dbReference type="Proteomes" id="UP000253410">
    <property type="component" value="Unassembled WGS sequence"/>
</dbReference>
<sequence length="328" mass="37850">MTVHEIIGLMGLKSTVPQIIQLFETCELGKPPKSVNANQGNKSFQDKKNQLSFGFKFDITNERFYPPVSPKQDDYNFECYLTSVVLFSGGSGRKKTADTKADAFWEGFISPKSSYEECLAFFDMKGEEDTIIRKPLNEVAEVVVWFSGDRSRITDMELRIMETREIFSMYNFDTQYTMNKVKQAYSLLVKWLFDNRYLILPEQAYQETLGLDHAALLEFTGKYLKNHIWTTQLVEDPLLVSFLYKIGSNQSITIPGGESVNVYIKHLYIKASGKWDQHQDIYNNSTMAAVDEFESSIHLDEAQSLQFLQTLTSMFELFKQVPKEDFFL</sequence>
<accession>A0A365XPN8</accession>
<proteinExistence type="predicted"/>
<evidence type="ECO:0000313" key="1">
    <source>
        <dbReference type="EMBL" id="RBL88110.1"/>
    </source>
</evidence>